<dbReference type="Proteomes" id="UP000789525">
    <property type="component" value="Unassembled WGS sequence"/>
</dbReference>
<gene>
    <name evidence="1" type="ORF">ACOLOM_LOCUS331</name>
</gene>
<reference evidence="1" key="1">
    <citation type="submission" date="2021-06" db="EMBL/GenBank/DDBJ databases">
        <authorList>
            <person name="Kallberg Y."/>
            <person name="Tangrot J."/>
            <person name="Rosling A."/>
        </authorList>
    </citation>
    <scope>NUCLEOTIDE SEQUENCE</scope>
    <source>
        <strain evidence="1">CL356</strain>
    </source>
</reference>
<accession>A0ACA9K038</accession>
<keyword evidence="2" id="KW-1185">Reference proteome</keyword>
<proteinExistence type="predicted"/>
<sequence>MAASNTLYALQLRKAEVEISRLSAENVELRTTIARLNDKIKKLKSERSARNDKFKDSSTSGQLSEIIQLLRGTADSLNALMDLDHSIVDQSETNDGSDGEGYQYASKFTPEIDIALEKLPEKRKTHNLLAVYREKPKALQTINEVNEEECFYKKNEEAKDGSRSLHLLQPHKSRIPVKNSTKRSFPISPVKPEQQQQASKQLEDSAQASTPNADKDDGDNEMPKSQTTPEEQGTSESHSKGSQISCVF</sequence>
<dbReference type="EMBL" id="CAJVPT010000307">
    <property type="protein sequence ID" value="CAG8442604.1"/>
    <property type="molecule type" value="Genomic_DNA"/>
</dbReference>
<name>A0ACA9K038_9GLOM</name>
<protein>
    <submittedName>
        <fullName evidence="1">10651_t:CDS:1</fullName>
    </submittedName>
</protein>
<evidence type="ECO:0000313" key="2">
    <source>
        <dbReference type="Proteomes" id="UP000789525"/>
    </source>
</evidence>
<organism evidence="1 2">
    <name type="scientific">Acaulospora colombiana</name>
    <dbReference type="NCBI Taxonomy" id="27376"/>
    <lineage>
        <taxon>Eukaryota</taxon>
        <taxon>Fungi</taxon>
        <taxon>Fungi incertae sedis</taxon>
        <taxon>Mucoromycota</taxon>
        <taxon>Glomeromycotina</taxon>
        <taxon>Glomeromycetes</taxon>
        <taxon>Diversisporales</taxon>
        <taxon>Acaulosporaceae</taxon>
        <taxon>Acaulospora</taxon>
    </lineage>
</organism>
<comment type="caution">
    <text evidence="1">The sequence shown here is derived from an EMBL/GenBank/DDBJ whole genome shotgun (WGS) entry which is preliminary data.</text>
</comment>
<evidence type="ECO:0000313" key="1">
    <source>
        <dbReference type="EMBL" id="CAG8442604.1"/>
    </source>
</evidence>